<comment type="function">
    <text evidence="7">Acts on tyrosine phosphorylated proteins, low-MW aryl phosphates and natural and synthetic acyl phosphates.</text>
</comment>
<dbReference type="PANTHER" id="PTHR11717">
    <property type="entry name" value="LOW MOLECULAR WEIGHT PROTEIN TYROSINE PHOSPHATASE"/>
    <property type="match status" value="1"/>
</dbReference>
<dbReference type="EMBL" id="NCKU01009216">
    <property type="protein sequence ID" value="RWS01427.1"/>
    <property type="molecule type" value="Genomic_DNA"/>
</dbReference>
<evidence type="ECO:0000313" key="10">
    <source>
        <dbReference type="EMBL" id="RWS01445.1"/>
    </source>
</evidence>
<reference evidence="10 13" key="1">
    <citation type="journal article" date="2018" name="Gigascience">
        <title>Genomes of trombidid mites reveal novel predicted allergens and laterally-transferred genes associated with secondary metabolism.</title>
        <authorList>
            <person name="Dong X."/>
            <person name="Chaisiri K."/>
            <person name="Xia D."/>
            <person name="Armstrong S.D."/>
            <person name="Fang Y."/>
            <person name="Donnelly M.J."/>
            <person name="Kadowaki T."/>
            <person name="McGarry J.W."/>
            <person name="Darby A.C."/>
            <person name="Makepeace B.L."/>
        </authorList>
    </citation>
    <scope>NUCLEOTIDE SEQUENCE [LARGE SCALE GENOMIC DNA]</scope>
    <source>
        <strain evidence="10">UoL-WK</strain>
    </source>
</reference>
<dbReference type="Proteomes" id="UP000285301">
    <property type="component" value="Unassembled WGS sequence"/>
</dbReference>
<evidence type="ECO:0000259" key="8">
    <source>
        <dbReference type="SMART" id="SM00226"/>
    </source>
</evidence>
<dbReference type="GO" id="GO:0003993">
    <property type="term" value="F:acid phosphatase activity"/>
    <property type="evidence" value="ECO:0007669"/>
    <property type="project" value="UniProtKB-UniRule"/>
</dbReference>
<evidence type="ECO:0000256" key="4">
    <source>
        <dbReference type="ARBA" id="ARBA00022801"/>
    </source>
</evidence>
<dbReference type="Gene3D" id="3.40.50.2300">
    <property type="match status" value="1"/>
</dbReference>
<evidence type="ECO:0000256" key="5">
    <source>
        <dbReference type="ARBA" id="ARBA00022912"/>
    </source>
</evidence>
<keyword evidence="13" id="KW-1185">Reference proteome</keyword>
<dbReference type="InterPro" id="IPR023485">
    <property type="entry name" value="Ptyr_pPase"/>
</dbReference>
<proteinExistence type="inferred from homology"/>
<evidence type="ECO:0000256" key="1">
    <source>
        <dbReference type="ARBA" id="ARBA00004496"/>
    </source>
</evidence>
<dbReference type="STRING" id="1965070.A0A3S3P5K3"/>
<dbReference type="FunFam" id="3.40.50.2300:FF:000105">
    <property type="entry name" value="Low molecular weight phosphotyrosine protein"/>
    <property type="match status" value="1"/>
</dbReference>
<evidence type="ECO:0000256" key="3">
    <source>
        <dbReference type="ARBA" id="ARBA00022490"/>
    </source>
</evidence>
<dbReference type="InterPro" id="IPR002115">
    <property type="entry name" value="Tyr_Pase_low_mol_wt_mml"/>
</dbReference>
<dbReference type="InterPro" id="IPR036196">
    <property type="entry name" value="Ptyr_pPase_sf"/>
</dbReference>
<dbReference type="EC" id="3.1.3.48" evidence="7"/>
<evidence type="ECO:0000313" key="12">
    <source>
        <dbReference type="EMBL" id="RWS01701.1"/>
    </source>
</evidence>
<gene>
    <name evidence="9" type="ORF">B4U79_01408</name>
    <name evidence="12" type="ORF">B4U79_03660</name>
    <name evidence="11" type="ORF">B4U79_09103</name>
    <name evidence="10" type="ORF">B4U79_11861</name>
</gene>
<reference evidence="10" key="2">
    <citation type="submission" date="2018-11" db="EMBL/GenBank/DDBJ databases">
        <title>Trombidioid mite genomics.</title>
        <authorList>
            <person name="Dong X."/>
        </authorList>
    </citation>
    <scope>NUCLEOTIDE SEQUENCE</scope>
    <source>
        <strain evidence="10">UoL-WK</strain>
    </source>
</reference>
<dbReference type="PRINTS" id="PR00720">
    <property type="entry name" value="MAMMALPTPASE"/>
</dbReference>
<dbReference type="SMART" id="SM00226">
    <property type="entry name" value="LMWPc"/>
    <property type="match status" value="1"/>
</dbReference>
<accession>A0A3S3P5K3</accession>
<evidence type="ECO:0000256" key="7">
    <source>
        <dbReference type="RuleBase" id="RU368115"/>
    </source>
</evidence>
<organism evidence="10 13">
    <name type="scientific">Dinothrombium tinctorium</name>
    <dbReference type="NCBI Taxonomy" id="1965070"/>
    <lineage>
        <taxon>Eukaryota</taxon>
        <taxon>Metazoa</taxon>
        <taxon>Ecdysozoa</taxon>
        <taxon>Arthropoda</taxon>
        <taxon>Chelicerata</taxon>
        <taxon>Arachnida</taxon>
        <taxon>Acari</taxon>
        <taxon>Acariformes</taxon>
        <taxon>Trombidiformes</taxon>
        <taxon>Prostigmata</taxon>
        <taxon>Anystina</taxon>
        <taxon>Parasitengona</taxon>
        <taxon>Trombidioidea</taxon>
        <taxon>Trombidiidae</taxon>
        <taxon>Dinothrombium</taxon>
    </lineage>
</organism>
<comment type="similarity">
    <text evidence="2 7">Belongs to the low molecular weight phosphotyrosine protein phosphatase family.</text>
</comment>
<dbReference type="GO" id="GO:0004726">
    <property type="term" value="F:non-membrane spanning protein tyrosine phosphatase activity"/>
    <property type="evidence" value="ECO:0007669"/>
    <property type="project" value="InterPro"/>
</dbReference>
<feature type="active site" description="Proton donor" evidence="6">
    <location>
        <position position="127"/>
    </location>
</feature>
<evidence type="ECO:0000313" key="13">
    <source>
        <dbReference type="Proteomes" id="UP000285301"/>
    </source>
</evidence>
<dbReference type="GO" id="GO:0005737">
    <property type="term" value="C:cytoplasm"/>
    <property type="evidence" value="ECO:0007669"/>
    <property type="project" value="UniProtKB-SubCell"/>
</dbReference>
<comment type="catalytic activity">
    <reaction evidence="7">
        <text>O-phospho-L-tyrosyl-[protein] + H2O = L-tyrosyl-[protein] + phosphate</text>
        <dbReference type="Rhea" id="RHEA:10684"/>
        <dbReference type="Rhea" id="RHEA-COMP:10136"/>
        <dbReference type="Rhea" id="RHEA-COMP:20101"/>
        <dbReference type="ChEBI" id="CHEBI:15377"/>
        <dbReference type="ChEBI" id="CHEBI:43474"/>
        <dbReference type="ChEBI" id="CHEBI:46858"/>
        <dbReference type="ChEBI" id="CHEBI:61978"/>
        <dbReference type="EC" id="3.1.3.48"/>
    </reaction>
</comment>
<evidence type="ECO:0000313" key="11">
    <source>
        <dbReference type="EMBL" id="RWS01593.1"/>
    </source>
</evidence>
<evidence type="ECO:0000256" key="2">
    <source>
        <dbReference type="ARBA" id="ARBA00011063"/>
    </source>
</evidence>
<dbReference type="OrthoDB" id="3388at2759"/>
<feature type="active site" evidence="6">
    <location>
        <position position="16"/>
    </location>
</feature>
<keyword evidence="5 7" id="KW-0904">Protein phosphatase</keyword>
<comment type="subcellular location">
    <subcellularLocation>
        <location evidence="1 7">Cytoplasm</location>
    </subcellularLocation>
</comment>
<protein>
    <recommendedName>
        <fullName evidence="7">Low molecular weight phosphotyrosine protein phosphatase</fullName>
        <shortName evidence="7">LMW-PTP</shortName>
        <shortName evidence="7">LMW-PTPase</shortName>
        <ecNumber evidence="7">3.1.3.2</ecNumber>
        <ecNumber evidence="7">3.1.3.48</ecNumber>
    </recommendedName>
    <alternativeName>
        <fullName evidence="7">Low molecular weight cytosolic acid phosphatase</fullName>
    </alternativeName>
</protein>
<sequence>MAKTGVLFVDLGNICRSPMAEAVFNHIIKQRAIADKWFADSCGTGDFHLGKEPDARVIKVLKAHGIEIPSHKARLICDEDYTKFEWILAMDQFNMSQVEELASANSTAKIALLGSFLNEGGNVSFDDPYYDKTDEGFENIYNKCSKCIQNFLDKNAKK</sequence>
<dbReference type="EMBL" id="NCKU01009185">
    <property type="protein sequence ID" value="RWS01445.1"/>
    <property type="molecule type" value="Genomic_DNA"/>
</dbReference>
<dbReference type="InterPro" id="IPR050438">
    <property type="entry name" value="LMW_PTPase"/>
</dbReference>
<dbReference type="CDD" id="cd16343">
    <property type="entry name" value="LMWPTP"/>
    <property type="match status" value="1"/>
</dbReference>
<dbReference type="PRINTS" id="PR00719">
    <property type="entry name" value="LMWPTPASE"/>
</dbReference>
<dbReference type="PANTHER" id="PTHR11717:SF7">
    <property type="entry name" value="LOW MOLECULAR WEIGHT PHOSPHOTYROSINE PROTEIN PHOSPHATASE"/>
    <property type="match status" value="1"/>
</dbReference>
<evidence type="ECO:0000313" key="9">
    <source>
        <dbReference type="EMBL" id="RWS01427.1"/>
    </source>
</evidence>
<dbReference type="SUPFAM" id="SSF52788">
    <property type="entry name" value="Phosphotyrosine protein phosphatases I"/>
    <property type="match status" value="1"/>
</dbReference>
<keyword evidence="3 7" id="KW-0963">Cytoplasm</keyword>
<comment type="caution">
    <text evidence="10">The sequence shown here is derived from an EMBL/GenBank/DDBJ whole genome shotgun (WGS) entry which is preliminary data.</text>
</comment>
<dbReference type="EC" id="3.1.3.2" evidence="7"/>
<dbReference type="InterPro" id="IPR017867">
    <property type="entry name" value="Tyr_phospatase_low_mol_wt"/>
</dbReference>
<evidence type="ECO:0000256" key="6">
    <source>
        <dbReference type="PIRSR" id="PIRSR617867-1"/>
    </source>
</evidence>
<keyword evidence="4 7" id="KW-0378">Hydrolase</keyword>
<dbReference type="EMBL" id="NCKU01008760">
    <property type="protein sequence ID" value="RWS01701.1"/>
    <property type="molecule type" value="Genomic_DNA"/>
</dbReference>
<dbReference type="EMBL" id="NCKU01008917">
    <property type="protein sequence ID" value="RWS01593.1"/>
    <property type="molecule type" value="Genomic_DNA"/>
</dbReference>
<feature type="domain" description="Phosphotyrosine protein phosphatase I" evidence="8">
    <location>
        <begin position="4"/>
        <end position="154"/>
    </location>
</feature>
<dbReference type="Pfam" id="PF01451">
    <property type="entry name" value="LMWPc"/>
    <property type="match status" value="1"/>
</dbReference>
<name>A0A3S3P5K3_9ACAR</name>
<comment type="catalytic activity">
    <reaction evidence="7">
        <text>a phosphate monoester + H2O = an alcohol + phosphate</text>
        <dbReference type="Rhea" id="RHEA:15017"/>
        <dbReference type="ChEBI" id="CHEBI:15377"/>
        <dbReference type="ChEBI" id="CHEBI:30879"/>
        <dbReference type="ChEBI" id="CHEBI:43474"/>
        <dbReference type="ChEBI" id="CHEBI:67140"/>
        <dbReference type="EC" id="3.1.3.2"/>
    </reaction>
</comment>
<dbReference type="AlphaFoldDB" id="A0A3S3P5K3"/>